<dbReference type="Gene3D" id="3.60.120.10">
    <property type="entry name" value="Anthranilate synthase"/>
    <property type="match status" value="1"/>
</dbReference>
<dbReference type="Proteomes" id="UP001155182">
    <property type="component" value="Unassembled WGS sequence"/>
</dbReference>
<dbReference type="EMBL" id="JAMWYS010000024">
    <property type="protein sequence ID" value="MCO4292235.1"/>
    <property type="molecule type" value="Genomic_DNA"/>
</dbReference>
<evidence type="ECO:0000259" key="1">
    <source>
        <dbReference type="Pfam" id="PF00425"/>
    </source>
</evidence>
<dbReference type="InterPro" id="IPR006805">
    <property type="entry name" value="Anth_synth_I_N"/>
</dbReference>
<proteinExistence type="predicted"/>
<dbReference type="Pfam" id="PF00425">
    <property type="entry name" value="Chorismate_bind"/>
    <property type="match status" value="1"/>
</dbReference>
<feature type="domain" description="Chorismate-utilising enzyme C-terminal" evidence="1">
    <location>
        <begin position="157"/>
        <end position="413"/>
    </location>
</feature>
<name>A0A9X2F1A1_9SPHI</name>
<sequence length="426" mass="48770">MFKTENINLFKEKALYWASSFNACCYLDSNGYDDAYGSYDCLIAAGTQNELLASNNYYLEELKEFQTRNRQWLFGYLSYDLKNQVEDLKSENSDQLNFPIAYFFVPKFIICIKDQDIQIISNDDTISADTIIKKIESFDLPNSTNFNPVSIKAKISKQQYLDRVEKIKKHIIRGDIYELNFCQEFYSESTEIDPVATWMKLNKRSPMPFSSFFKLNDKYILCASPERFLVKKEQKLYSQPIKGTAPTSDNPEENEALKSALKNDLKERSENVMIVDLVRNDLTRCAEPASVQVEELFGIYSFKQVHQMISTVSATLNHNLDFSDAIKYCFPMGSMTGAPKIRAMEIIEDLEESKRGVYSGALGYITPNCDFDLNVVIRSILYDQKSQYLSFQVGGAITYQSVAEKEYNECLLKAKAIMETLGISGI</sequence>
<evidence type="ECO:0000259" key="2">
    <source>
        <dbReference type="Pfam" id="PF04715"/>
    </source>
</evidence>
<organism evidence="3 4">
    <name type="scientific">Solitalea agri</name>
    <dbReference type="NCBI Taxonomy" id="2953739"/>
    <lineage>
        <taxon>Bacteria</taxon>
        <taxon>Pseudomonadati</taxon>
        <taxon>Bacteroidota</taxon>
        <taxon>Sphingobacteriia</taxon>
        <taxon>Sphingobacteriales</taxon>
        <taxon>Sphingobacteriaceae</taxon>
        <taxon>Solitalea</taxon>
    </lineage>
</organism>
<dbReference type="PANTHER" id="PTHR11236:SF9">
    <property type="entry name" value="ANTHRANILATE SYNTHASE COMPONENT 1"/>
    <property type="match status" value="1"/>
</dbReference>
<dbReference type="InterPro" id="IPR019999">
    <property type="entry name" value="Anth_synth_I-like"/>
</dbReference>
<reference evidence="3" key="1">
    <citation type="submission" date="2022-06" db="EMBL/GenBank/DDBJ databases">
        <title>Solitalea sp. MAHUQ-68 isolated from rhizospheric soil.</title>
        <authorList>
            <person name="Huq M.A."/>
        </authorList>
    </citation>
    <scope>NUCLEOTIDE SEQUENCE</scope>
    <source>
        <strain evidence="3">MAHUQ-68</strain>
    </source>
</reference>
<accession>A0A9X2F1A1</accession>
<dbReference type="InterPro" id="IPR015890">
    <property type="entry name" value="Chorismate_C"/>
</dbReference>
<comment type="caution">
    <text evidence="3">The sequence shown here is derived from an EMBL/GenBank/DDBJ whole genome shotgun (WGS) entry which is preliminary data.</text>
</comment>
<dbReference type="Pfam" id="PF04715">
    <property type="entry name" value="Anth_synt_I_N"/>
    <property type="match status" value="1"/>
</dbReference>
<protein>
    <submittedName>
        <fullName evidence="3">Anthranilate synthase component I family protein</fullName>
    </submittedName>
</protein>
<evidence type="ECO:0000313" key="3">
    <source>
        <dbReference type="EMBL" id="MCO4292235.1"/>
    </source>
</evidence>
<dbReference type="PANTHER" id="PTHR11236">
    <property type="entry name" value="AMINOBENZOATE/ANTHRANILATE SYNTHASE"/>
    <property type="match status" value="1"/>
</dbReference>
<feature type="domain" description="Anthranilate synthase component I N-terminal" evidence="2">
    <location>
        <begin position="73"/>
        <end position="113"/>
    </location>
</feature>
<evidence type="ECO:0000313" key="4">
    <source>
        <dbReference type="Proteomes" id="UP001155182"/>
    </source>
</evidence>
<dbReference type="InterPro" id="IPR005801">
    <property type="entry name" value="ADC_synthase"/>
</dbReference>
<dbReference type="RefSeq" id="WP_252586518.1">
    <property type="nucleotide sequence ID" value="NZ_JAMWYS010000024.1"/>
</dbReference>
<dbReference type="AlphaFoldDB" id="A0A9X2F1A1"/>
<dbReference type="GO" id="GO:0000162">
    <property type="term" value="P:L-tryptophan biosynthetic process"/>
    <property type="evidence" value="ECO:0007669"/>
    <property type="project" value="TreeGrafter"/>
</dbReference>
<dbReference type="SUPFAM" id="SSF56322">
    <property type="entry name" value="ADC synthase"/>
    <property type="match status" value="1"/>
</dbReference>
<dbReference type="PRINTS" id="PR00095">
    <property type="entry name" value="ANTSNTHASEI"/>
</dbReference>
<keyword evidence="4" id="KW-1185">Reference proteome</keyword>
<gene>
    <name evidence="3" type="ORF">NF867_05085</name>
</gene>